<organism evidence="1 2">
    <name type="scientific">Cuscuta epithymum</name>
    <dbReference type="NCBI Taxonomy" id="186058"/>
    <lineage>
        <taxon>Eukaryota</taxon>
        <taxon>Viridiplantae</taxon>
        <taxon>Streptophyta</taxon>
        <taxon>Embryophyta</taxon>
        <taxon>Tracheophyta</taxon>
        <taxon>Spermatophyta</taxon>
        <taxon>Magnoliopsida</taxon>
        <taxon>eudicotyledons</taxon>
        <taxon>Gunneridae</taxon>
        <taxon>Pentapetalae</taxon>
        <taxon>asterids</taxon>
        <taxon>lamiids</taxon>
        <taxon>Solanales</taxon>
        <taxon>Convolvulaceae</taxon>
        <taxon>Cuscuteae</taxon>
        <taxon>Cuscuta</taxon>
        <taxon>Cuscuta subgen. Cuscuta</taxon>
    </lineage>
</organism>
<comment type="caution">
    <text evidence="1">The sequence shown here is derived from an EMBL/GenBank/DDBJ whole genome shotgun (WGS) entry which is preliminary data.</text>
</comment>
<dbReference type="EMBL" id="CAMAPF010000148">
    <property type="protein sequence ID" value="CAH9108689.1"/>
    <property type="molecule type" value="Genomic_DNA"/>
</dbReference>
<protein>
    <submittedName>
        <fullName evidence="1">Uncharacterized protein</fullName>
    </submittedName>
</protein>
<reference evidence="1" key="1">
    <citation type="submission" date="2022-07" db="EMBL/GenBank/DDBJ databases">
        <authorList>
            <person name="Macas J."/>
            <person name="Novak P."/>
            <person name="Neumann P."/>
        </authorList>
    </citation>
    <scope>NUCLEOTIDE SEQUENCE</scope>
</reference>
<accession>A0AAV0DSB4</accession>
<dbReference type="Proteomes" id="UP001152523">
    <property type="component" value="Unassembled WGS sequence"/>
</dbReference>
<evidence type="ECO:0000313" key="2">
    <source>
        <dbReference type="Proteomes" id="UP001152523"/>
    </source>
</evidence>
<keyword evidence="2" id="KW-1185">Reference proteome</keyword>
<evidence type="ECO:0000313" key="1">
    <source>
        <dbReference type="EMBL" id="CAH9108689.1"/>
    </source>
</evidence>
<dbReference type="AlphaFoldDB" id="A0AAV0DSB4"/>
<proteinExistence type="predicted"/>
<sequence>MMDSTRGRSGLMRRLMARLRGLPAPAVKGCSSSCVLLSFICFLFGCLSLADFKMNCLSFMAQAAKKVQAELEAVSGVEGCTQPSAMAARPDMTPLRTLLLQKRRRGRLRVTAKKL</sequence>
<gene>
    <name evidence="1" type="ORF">CEPIT_LOCUS18449</name>
</gene>
<name>A0AAV0DSB4_9ASTE</name>